<dbReference type="InterPro" id="IPR032506">
    <property type="entry name" value="SGSH_C"/>
</dbReference>
<dbReference type="SUPFAM" id="SSF53649">
    <property type="entry name" value="Alkaline phosphatase-like"/>
    <property type="match status" value="1"/>
</dbReference>
<dbReference type="Proteomes" id="UP001220530">
    <property type="component" value="Chromosome"/>
</dbReference>
<dbReference type="EMBL" id="CP118246">
    <property type="protein sequence ID" value="WDR03977.1"/>
    <property type="molecule type" value="Genomic_DNA"/>
</dbReference>
<dbReference type="RefSeq" id="WP_282220363.1">
    <property type="nucleotide sequence ID" value="NZ_CP118246.1"/>
</dbReference>
<organism evidence="4 5">
    <name type="scientific">Devosia algicola</name>
    <dbReference type="NCBI Taxonomy" id="3026418"/>
    <lineage>
        <taxon>Bacteria</taxon>
        <taxon>Pseudomonadati</taxon>
        <taxon>Pseudomonadota</taxon>
        <taxon>Alphaproteobacteria</taxon>
        <taxon>Hyphomicrobiales</taxon>
        <taxon>Devosiaceae</taxon>
        <taxon>Devosia</taxon>
    </lineage>
</organism>
<sequence>MAFPARTPYDPPKAYADAYLARDDLPVPLVSPADLDGLPPMLKDKRTHDVAVDHDAISWSLNPTTEQLRRLRAHYDGNVTLIDKQLGRLLETIESKGYIDNSIVIFMSDHGDNLGEHGLSQKWSMYDMVTRVPAIVWAPGKFVGGRRLKQMCQLFDFGPTILELAGVTPPADFEAQSLVPALKGNDWSGRDAVFCEQAGDVTMEDTRLITMVRTETEKAVLYLGSDQGQYFDLETDPLEENNRWNDPAAAPQIAALRQRLLEWRLDSSVHTMDRTTAHR</sequence>
<evidence type="ECO:0000313" key="4">
    <source>
        <dbReference type="EMBL" id="WDR03977.1"/>
    </source>
</evidence>
<dbReference type="Gene3D" id="3.40.720.10">
    <property type="entry name" value="Alkaline Phosphatase, subunit A"/>
    <property type="match status" value="1"/>
</dbReference>
<accession>A0ABY7YS27</accession>
<dbReference type="InterPro" id="IPR017850">
    <property type="entry name" value="Alkaline_phosphatase_core_sf"/>
</dbReference>
<keyword evidence="5" id="KW-1185">Reference proteome</keyword>
<dbReference type="Pfam" id="PF16347">
    <property type="entry name" value="SGSH_C"/>
    <property type="match status" value="1"/>
</dbReference>
<feature type="domain" description="N-sulphoglucosamine sulphohydrolase C-terminal" evidence="3">
    <location>
        <begin position="115"/>
        <end position="264"/>
    </location>
</feature>
<dbReference type="PANTHER" id="PTHR45953">
    <property type="entry name" value="IDURONATE 2-SULFATASE"/>
    <property type="match status" value="1"/>
</dbReference>
<evidence type="ECO:0000256" key="1">
    <source>
        <dbReference type="ARBA" id="ARBA00022723"/>
    </source>
</evidence>
<evidence type="ECO:0000313" key="5">
    <source>
        <dbReference type="Proteomes" id="UP001220530"/>
    </source>
</evidence>
<evidence type="ECO:0000259" key="3">
    <source>
        <dbReference type="Pfam" id="PF16347"/>
    </source>
</evidence>
<keyword evidence="1" id="KW-0479">Metal-binding</keyword>
<reference evidence="4 5" key="1">
    <citation type="submission" date="2023-02" db="EMBL/GenBank/DDBJ databases">
        <title>Devosia algicola sp. nov., isolated from the phycosphere of marine algae.</title>
        <authorList>
            <person name="Kim J.M."/>
            <person name="Lee J.K."/>
            <person name="Choi B.J."/>
            <person name="Bayburt H."/>
            <person name="Jeon C.O."/>
        </authorList>
    </citation>
    <scope>NUCLEOTIDE SEQUENCE [LARGE SCALE GENOMIC DNA]</scope>
    <source>
        <strain evidence="4 5">G20-9</strain>
    </source>
</reference>
<keyword evidence="2" id="KW-0378">Hydrolase</keyword>
<name>A0ABY7YS27_9HYPH</name>
<gene>
    <name evidence="4" type="ORF">PSQ19_08130</name>
</gene>
<proteinExistence type="predicted"/>
<evidence type="ECO:0000256" key="2">
    <source>
        <dbReference type="ARBA" id="ARBA00022801"/>
    </source>
</evidence>
<protein>
    <submittedName>
        <fullName evidence="4">Sulfatase-like hydrolase/transferase</fullName>
    </submittedName>
</protein>
<dbReference type="PANTHER" id="PTHR45953:SF1">
    <property type="entry name" value="IDURONATE 2-SULFATASE"/>
    <property type="match status" value="1"/>
</dbReference>